<comment type="subcellular location">
    <subcellularLocation>
        <location evidence="1">Cell membrane</location>
        <topology evidence="1">Multi-pass membrane protein</topology>
    </subcellularLocation>
</comment>
<dbReference type="PIRSF" id="PIRSF035875">
    <property type="entry name" value="RNase_BN"/>
    <property type="match status" value="1"/>
</dbReference>
<dbReference type="Proteomes" id="UP000298127">
    <property type="component" value="Unassembled WGS sequence"/>
</dbReference>
<sequence length="351" mass="38449">MTQNQARSIDEDAEPSGPQDLRRETWQYILKRTAREFGFDDLPDAAASLTYYGVLSIFPALIAVVAGFVVFGDGDSSIASVLGILKEAFPDTDLGEIEDALGQLANSSGWFAFAFGVVLTIWTVSRYVGAFSRAMNRIYEVDEGRGFTILKPEQLLISLVFTLLLAVMGAMIVLSGSVADAVGQALGIGEPWLGVWEIVKWPVLVLLAIVVIGLLYYSTPNVHQRRFRWLSMGALMALTTLVVSSALFFIWVLSFSNYGRVYGSLAGALIFLVWLWIVNLALLFGAEFDSEVERGRQLQSGIAAEETLRMPPRTTALAEKRAARAEGDVAEGRAIRYGSAPRAPKRVDPRD</sequence>
<keyword evidence="2" id="KW-1003">Cell membrane</keyword>
<dbReference type="GO" id="GO:0005886">
    <property type="term" value="C:plasma membrane"/>
    <property type="evidence" value="ECO:0007669"/>
    <property type="project" value="UniProtKB-SubCell"/>
</dbReference>
<feature type="transmembrane region" description="Helical" evidence="7">
    <location>
        <begin position="49"/>
        <end position="71"/>
    </location>
</feature>
<evidence type="ECO:0000313" key="8">
    <source>
        <dbReference type="EMBL" id="TFV98988.1"/>
    </source>
</evidence>
<feature type="region of interest" description="Disordered" evidence="6">
    <location>
        <begin position="321"/>
        <end position="351"/>
    </location>
</feature>
<name>A0A4Y9R4D6_9MICO</name>
<gene>
    <name evidence="8" type="ORF">E4M00_05695</name>
</gene>
<proteinExistence type="predicted"/>
<accession>A0A4Y9R4D6</accession>
<feature type="transmembrane region" description="Helical" evidence="7">
    <location>
        <begin position="229"/>
        <end position="253"/>
    </location>
</feature>
<keyword evidence="9" id="KW-1185">Reference proteome</keyword>
<evidence type="ECO:0000256" key="1">
    <source>
        <dbReference type="ARBA" id="ARBA00004651"/>
    </source>
</evidence>
<feature type="transmembrane region" description="Helical" evidence="7">
    <location>
        <begin position="110"/>
        <end position="129"/>
    </location>
</feature>
<comment type="caution">
    <text evidence="8">The sequence shown here is derived from an EMBL/GenBank/DDBJ whole genome shotgun (WGS) entry which is preliminary data.</text>
</comment>
<keyword evidence="4 7" id="KW-1133">Transmembrane helix</keyword>
<organism evidence="8 9">
    <name type="scientific">Orlajensenia leifsoniae</name>
    <dbReference type="NCBI Taxonomy" id="2561933"/>
    <lineage>
        <taxon>Bacteria</taxon>
        <taxon>Bacillati</taxon>
        <taxon>Actinomycetota</taxon>
        <taxon>Actinomycetes</taxon>
        <taxon>Micrococcales</taxon>
        <taxon>Microbacteriaceae</taxon>
        <taxon>Orlajensenia</taxon>
    </lineage>
</organism>
<feature type="transmembrane region" description="Helical" evidence="7">
    <location>
        <begin position="155"/>
        <end position="178"/>
    </location>
</feature>
<keyword evidence="3 7" id="KW-0812">Transmembrane</keyword>
<dbReference type="AlphaFoldDB" id="A0A4Y9R4D6"/>
<evidence type="ECO:0000256" key="6">
    <source>
        <dbReference type="SAM" id="MobiDB-lite"/>
    </source>
</evidence>
<evidence type="ECO:0000256" key="7">
    <source>
        <dbReference type="SAM" id="Phobius"/>
    </source>
</evidence>
<evidence type="ECO:0000256" key="5">
    <source>
        <dbReference type="ARBA" id="ARBA00023136"/>
    </source>
</evidence>
<evidence type="ECO:0000313" key="9">
    <source>
        <dbReference type="Proteomes" id="UP000298127"/>
    </source>
</evidence>
<reference evidence="8 9" key="1">
    <citation type="journal article" date="2018" name="J. Microbiol.">
        <title>Leifsonia flava sp. nov., a novel actinobacterium isolated from the rhizosphere of Aquilegia viridiflora.</title>
        <authorList>
            <person name="Cai Y."/>
            <person name="Tao W.Z."/>
            <person name="Ma Y.J."/>
            <person name="Cheng J."/>
            <person name="Zhang M.Y."/>
            <person name="Zhang Y.X."/>
        </authorList>
    </citation>
    <scope>NUCLEOTIDE SEQUENCE [LARGE SCALE GENOMIC DNA]</scope>
    <source>
        <strain evidence="8 9">SYP-B2174</strain>
    </source>
</reference>
<feature type="transmembrane region" description="Helical" evidence="7">
    <location>
        <begin position="198"/>
        <end position="217"/>
    </location>
</feature>
<feature type="compositionally biased region" description="Basic and acidic residues" evidence="6">
    <location>
        <begin position="321"/>
        <end position="334"/>
    </location>
</feature>
<dbReference type="RefSeq" id="WP_135119493.1">
    <property type="nucleotide sequence ID" value="NZ_SPQZ01000002.1"/>
</dbReference>
<dbReference type="PANTHER" id="PTHR30213">
    <property type="entry name" value="INNER MEMBRANE PROTEIN YHJD"/>
    <property type="match status" value="1"/>
</dbReference>
<dbReference type="Pfam" id="PF03631">
    <property type="entry name" value="Virul_fac_BrkB"/>
    <property type="match status" value="1"/>
</dbReference>
<evidence type="ECO:0000256" key="2">
    <source>
        <dbReference type="ARBA" id="ARBA00022475"/>
    </source>
</evidence>
<keyword evidence="5 7" id="KW-0472">Membrane</keyword>
<evidence type="ECO:0000256" key="4">
    <source>
        <dbReference type="ARBA" id="ARBA00022989"/>
    </source>
</evidence>
<feature type="transmembrane region" description="Helical" evidence="7">
    <location>
        <begin position="265"/>
        <end position="286"/>
    </location>
</feature>
<protein>
    <submittedName>
        <fullName evidence="8">YihY/virulence factor BrkB family protein</fullName>
    </submittedName>
</protein>
<dbReference type="NCBIfam" id="TIGR00765">
    <property type="entry name" value="yihY_not_rbn"/>
    <property type="match status" value="1"/>
</dbReference>
<dbReference type="InterPro" id="IPR017039">
    <property type="entry name" value="Virul_fac_BrkB"/>
</dbReference>
<dbReference type="PANTHER" id="PTHR30213:SF0">
    <property type="entry name" value="UPF0761 MEMBRANE PROTEIN YIHY"/>
    <property type="match status" value="1"/>
</dbReference>
<dbReference type="EMBL" id="SPQZ01000002">
    <property type="protein sequence ID" value="TFV98988.1"/>
    <property type="molecule type" value="Genomic_DNA"/>
</dbReference>
<evidence type="ECO:0000256" key="3">
    <source>
        <dbReference type="ARBA" id="ARBA00022692"/>
    </source>
</evidence>